<protein>
    <submittedName>
        <fullName evidence="1">Uncharacterized protein</fullName>
    </submittedName>
</protein>
<dbReference type="AlphaFoldDB" id="A0A1L0CHX8"/>
<dbReference type="InterPro" id="IPR042043">
    <property type="entry name" value="Tip20p_domC"/>
</dbReference>
<dbReference type="VEuPathDB" id="FungiDB:HGUI_00573"/>
<keyword evidence="2" id="KW-1185">Reference proteome</keyword>
<dbReference type="OrthoDB" id="2189254at2759"/>
<evidence type="ECO:0000313" key="2">
    <source>
        <dbReference type="Proteomes" id="UP000183365"/>
    </source>
</evidence>
<dbReference type="Proteomes" id="UP000183365">
    <property type="component" value="Unassembled WGS sequence"/>
</dbReference>
<dbReference type="Gene3D" id="1.10.357.100">
    <property type="entry name" value="Dsl1p vesicle tethering complex, Tip20p subunit, domain C"/>
    <property type="match status" value="1"/>
</dbReference>
<dbReference type="Gene3D" id="1.20.58.1420">
    <property type="entry name" value="Dsl1p vesicle tethering complex, Tip20p subunit, domain B"/>
    <property type="match status" value="1"/>
</dbReference>
<sequence>MNDNLIDKYTDVLNEIKWDTNSFKINSECIDELKSLNVDKNFDSIDCFIKSFKIKYTYLFTNNNDIQAIIKYIKEYTYNNLPKYLYLVTLGLSDYNPDFYLENYIKGIINVCQKKLVSINHKNVMDIVDLDLYFNDEYNVSVNLVNDIEFEVIDKWINFEIVLINDNYLKNFDNDYFYNVESGNDIVTYLTKLLKYFNSFLLLKNDNILILKYQLKIFQKIILNLIFKYRQNITVDQKNDSIALLKNIIVIYDYLLTLSKDQVVITINKDFKRLNNDDSTINLLEGELIEYKKLIIRFFNHNVVAQLKTNINKEIAYCIQNYSDDNAWTDFFKKNNSTMDFVGKLLANNNLLTCYYFKIVYINTSLILKKVINNVVLNGKLNQEMIEKLKFHIHSLDYYEDIIEYKKFKDYLILVEIINQNDDIKAGIFNFLNESEIKEVINAYT</sequence>
<organism evidence="1 2">
    <name type="scientific">Hanseniaspora guilliermondii</name>
    <dbReference type="NCBI Taxonomy" id="56406"/>
    <lineage>
        <taxon>Eukaryota</taxon>
        <taxon>Fungi</taxon>
        <taxon>Dikarya</taxon>
        <taxon>Ascomycota</taxon>
        <taxon>Saccharomycotina</taxon>
        <taxon>Saccharomycetes</taxon>
        <taxon>Saccharomycodales</taxon>
        <taxon>Saccharomycodaceae</taxon>
        <taxon>Hanseniaspora</taxon>
    </lineage>
</organism>
<proteinExistence type="predicted"/>
<gene>
    <name evidence="1" type="ORF">HGUI_00573</name>
</gene>
<name>A0A1L0CHX8_9ASCO</name>
<accession>A0A1L0CHX8</accession>
<dbReference type="InterPro" id="IPR042042">
    <property type="entry name" value="Tip20p_domB"/>
</dbReference>
<reference evidence="2" key="1">
    <citation type="submission" date="2016-11" db="EMBL/GenBank/DDBJ databases">
        <authorList>
            <person name="Guldener U."/>
        </authorList>
    </citation>
    <scope>NUCLEOTIDE SEQUENCE [LARGE SCALE GENOMIC DNA]</scope>
</reference>
<evidence type="ECO:0000313" key="1">
    <source>
        <dbReference type="EMBL" id="SGZ38373.1"/>
    </source>
</evidence>
<dbReference type="EMBL" id="FQNF01000007">
    <property type="protein sequence ID" value="SGZ38373.1"/>
    <property type="molecule type" value="Genomic_DNA"/>
</dbReference>